<dbReference type="InterPro" id="IPR055936">
    <property type="entry name" value="DUF7514"/>
</dbReference>
<feature type="region of interest" description="Disordered" evidence="1">
    <location>
        <begin position="274"/>
        <end position="539"/>
    </location>
</feature>
<protein>
    <recommendedName>
        <fullName evidence="2">DUF7514 domain-containing protein</fullName>
    </recommendedName>
</protein>
<dbReference type="PANTHER" id="PTHR39611:SF2">
    <property type="entry name" value="HYDROXYPROLINE-RICH GLYCOPROTEIN DZ-HRGP"/>
    <property type="match status" value="1"/>
</dbReference>
<dbReference type="OrthoDB" id="5420895at2759"/>
<sequence length="539" mass="62304">MDDEQLDPPTREALQYWGYLFQDNKVGTDLLHRLLTGIYNYITKTYDANPDCPDVTPSQLAAFYRAVGGDYDILFEKEPPSSIAFIYKALGCLHSLQPAPSDEGYTAPSVPALKRKGFITWQTIQLMLGPEEHVGFLQCAVSRFEIIDPATGAAFPKLLPKQAFPSEPDEDMISWYEDVSEKLRKDALAEQRAAQQQPRPDQRTPSEDLADSSADERAGAANYFRDPLYRNREGRPTIIRRWSKNKSPREFMQDRGRMVANTVRHFVPWARRRSLPEKEGDGEEIPEDEDEEAYEDPNPIPMEHRESTKRRSPKSPRSAHSHSPRDRSPPSRRRASYTSTDSDSDVPSARHRRDPVLRQRRSHEVPPASRDYFPPYNEGPRRYSHVPPPTVEINGAPSGFVPSREPMFATTVAQHMQPRRSSAVPGPGRYDGGHHVRYSGAPASDSRQRTPKIVEPPDYERLPTRHKAARRPSSDDRDRYRDRDRERERDRERTRVRSRDRDRDYDRERDRPERPRFHRYVTPVDGVSGRRYPNDAPWR</sequence>
<feature type="domain" description="DUF7514" evidence="2">
    <location>
        <begin position="18"/>
        <end position="179"/>
    </location>
</feature>
<evidence type="ECO:0000313" key="4">
    <source>
        <dbReference type="Proteomes" id="UP000799437"/>
    </source>
</evidence>
<feature type="compositionally biased region" description="Low complexity" evidence="1">
    <location>
        <begin position="190"/>
        <end position="199"/>
    </location>
</feature>
<gene>
    <name evidence="3" type="ORF">EJ05DRAFT_512810</name>
</gene>
<feature type="region of interest" description="Disordered" evidence="1">
    <location>
        <begin position="187"/>
        <end position="228"/>
    </location>
</feature>
<evidence type="ECO:0000259" key="2">
    <source>
        <dbReference type="Pfam" id="PF24355"/>
    </source>
</evidence>
<feature type="compositionally biased region" description="Basic residues" evidence="1">
    <location>
        <begin position="349"/>
        <end position="361"/>
    </location>
</feature>
<reference evidence="3" key="1">
    <citation type="journal article" date="2020" name="Stud. Mycol.">
        <title>101 Dothideomycetes genomes: a test case for predicting lifestyles and emergence of pathogens.</title>
        <authorList>
            <person name="Haridas S."/>
            <person name="Albert R."/>
            <person name="Binder M."/>
            <person name="Bloem J."/>
            <person name="Labutti K."/>
            <person name="Salamov A."/>
            <person name="Andreopoulos B."/>
            <person name="Baker S."/>
            <person name="Barry K."/>
            <person name="Bills G."/>
            <person name="Bluhm B."/>
            <person name="Cannon C."/>
            <person name="Castanera R."/>
            <person name="Culley D."/>
            <person name="Daum C."/>
            <person name="Ezra D."/>
            <person name="Gonzalez J."/>
            <person name="Henrissat B."/>
            <person name="Kuo A."/>
            <person name="Liang C."/>
            <person name="Lipzen A."/>
            <person name="Lutzoni F."/>
            <person name="Magnuson J."/>
            <person name="Mondo S."/>
            <person name="Nolan M."/>
            <person name="Ohm R."/>
            <person name="Pangilinan J."/>
            <person name="Park H.-J."/>
            <person name="Ramirez L."/>
            <person name="Alfaro M."/>
            <person name="Sun H."/>
            <person name="Tritt A."/>
            <person name="Yoshinaga Y."/>
            <person name="Zwiers L.-H."/>
            <person name="Turgeon B."/>
            <person name="Goodwin S."/>
            <person name="Spatafora J."/>
            <person name="Crous P."/>
            <person name="Grigoriev I."/>
        </authorList>
    </citation>
    <scope>NUCLEOTIDE SEQUENCE</scope>
    <source>
        <strain evidence="3">CBS 121739</strain>
    </source>
</reference>
<feature type="compositionally biased region" description="Basic and acidic residues" evidence="1">
    <location>
        <begin position="472"/>
        <end position="515"/>
    </location>
</feature>
<dbReference type="RefSeq" id="XP_033598736.1">
    <property type="nucleotide sequence ID" value="XM_033748370.1"/>
</dbReference>
<dbReference type="AlphaFoldDB" id="A0A6A6W181"/>
<dbReference type="PANTHER" id="PTHR39611">
    <property type="entry name" value="HYDROXYPROLINE-RICH GLYCOPROTEIN DZ-HRGP-RELATED"/>
    <property type="match status" value="1"/>
</dbReference>
<dbReference type="GeneID" id="54489424"/>
<evidence type="ECO:0000313" key="3">
    <source>
        <dbReference type="EMBL" id="KAF2756285.1"/>
    </source>
</evidence>
<accession>A0A6A6W181</accession>
<feature type="compositionally biased region" description="Basic residues" evidence="1">
    <location>
        <begin position="307"/>
        <end position="322"/>
    </location>
</feature>
<proteinExistence type="predicted"/>
<dbReference type="EMBL" id="ML996576">
    <property type="protein sequence ID" value="KAF2756285.1"/>
    <property type="molecule type" value="Genomic_DNA"/>
</dbReference>
<feature type="compositionally biased region" description="Acidic residues" evidence="1">
    <location>
        <begin position="280"/>
        <end position="295"/>
    </location>
</feature>
<evidence type="ECO:0000256" key="1">
    <source>
        <dbReference type="SAM" id="MobiDB-lite"/>
    </source>
</evidence>
<keyword evidence="4" id="KW-1185">Reference proteome</keyword>
<dbReference type="Pfam" id="PF24355">
    <property type="entry name" value="DUF7514"/>
    <property type="match status" value="1"/>
</dbReference>
<organism evidence="3 4">
    <name type="scientific">Pseudovirgaria hyperparasitica</name>
    <dbReference type="NCBI Taxonomy" id="470096"/>
    <lineage>
        <taxon>Eukaryota</taxon>
        <taxon>Fungi</taxon>
        <taxon>Dikarya</taxon>
        <taxon>Ascomycota</taxon>
        <taxon>Pezizomycotina</taxon>
        <taxon>Dothideomycetes</taxon>
        <taxon>Dothideomycetes incertae sedis</taxon>
        <taxon>Acrospermales</taxon>
        <taxon>Acrospermaceae</taxon>
        <taxon>Pseudovirgaria</taxon>
    </lineage>
</organism>
<name>A0A6A6W181_9PEZI</name>
<dbReference type="Proteomes" id="UP000799437">
    <property type="component" value="Unassembled WGS sequence"/>
</dbReference>